<proteinExistence type="predicted"/>
<protein>
    <submittedName>
        <fullName evidence="2">Uncharacterized protein</fullName>
    </submittedName>
</protein>
<feature type="region of interest" description="Disordered" evidence="1">
    <location>
        <begin position="45"/>
        <end position="138"/>
    </location>
</feature>
<accession>A0A166I3Q1</accession>
<keyword evidence="3" id="KW-1185">Reference proteome</keyword>
<dbReference type="AlphaFoldDB" id="A0A166I3Q1"/>
<gene>
    <name evidence="2" type="ORF">FIBSPDRAFT_1045479</name>
</gene>
<organism evidence="2 3">
    <name type="scientific">Athelia psychrophila</name>
    <dbReference type="NCBI Taxonomy" id="1759441"/>
    <lineage>
        <taxon>Eukaryota</taxon>
        <taxon>Fungi</taxon>
        <taxon>Dikarya</taxon>
        <taxon>Basidiomycota</taxon>
        <taxon>Agaricomycotina</taxon>
        <taxon>Agaricomycetes</taxon>
        <taxon>Agaricomycetidae</taxon>
        <taxon>Atheliales</taxon>
        <taxon>Atheliaceae</taxon>
        <taxon>Athelia</taxon>
    </lineage>
</organism>
<evidence type="ECO:0000313" key="2">
    <source>
        <dbReference type="EMBL" id="KZP19511.1"/>
    </source>
</evidence>
<sequence length="138" mass="15044">MLLHSTTSHLLMAGKLSDAKYFFSVFAIHGNTMVNNVAGNIIHNYPERNTTNQQGSEPTSPSPPMNTSSPRSSPQDSGDRTPLTPGDGELKEEQAIPGDEERKEQATPGDEERKEEATPGDEELKEEAADYAPMDVDD</sequence>
<evidence type="ECO:0000313" key="3">
    <source>
        <dbReference type="Proteomes" id="UP000076532"/>
    </source>
</evidence>
<dbReference type="EMBL" id="KV417563">
    <property type="protein sequence ID" value="KZP19511.1"/>
    <property type="molecule type" value="Genomic_DNA"/>
</dbReference>
<reference evidence="2 3" key="1">
    <citation type="journal article" date="2016" name="Mol. Biol. Evol.">
        <title>Comparative Genomics of Early-Diverging Mushroom-Forming Fungi Provides Insights into the Origins of Lignocellulose Decay Capabilities.</title>
        <authorList>
            <person name="Nagy L.G."/>
            <person name="Riley R."/>
            <person name="Tritt A."/>
            <person name="Adam C."/>
            <person name="Daum C."/>
            <person name="Floudas D."/>
            <person name="Sun H."/>
            <person name="Yadav J.S."/>
            <person name="Pangilinan J."/>
            <person name="Larsson K.H."/>
            <person name="Matsuura K."/>
            <person name="Barry K."/>
            <person name="Labutti K."/>
            <person name="Kuo R."/>
            <person name="Ohm R.A."/>
            <person name="Bhattacharya S.S."/>
            <person name="Shirouzu T."/>
            <person name="Yoshinaga Y."/>
            <person name="Martin F.M."/>
            <person name="Grigoriev I.V."/>
            <person name="Hibbett D.S."/>
        </authorList>
    </citation>
    <scope>NUCLEOTIDE SEQUENCE [LARGE SCALE GENOMIC DNA]</scope>
    <source>
        <strain evidence="2 3">CBS 109695</strain>
    </source>
</reference>
<feature type="compositionally biased region" description="Low complexity" evidence="1">
    <location>
        <begin position="65"/>
        <end position="74"/>
    </location>
</feature>
<name>A0A166I3Q1_9AGAM</name>
<feature type="compositionally biased region" description="Basic and acidic residues" evidence="1">
    <location>
        <begin position="88"/>
        <end position="117"/>
    </location>
</feature>
<evidence type="ECO:0000256" key="1">
    <source>
        <dbReference type="SAM" id="MobiDB-lite"/>
    </source>
</evidence>
<dbReference type="Proteomes" id="UP000076532">
    <property type="component" value="Unassembled WGS sequence"/>
</dbReference>